<dbReference type="Gene3D" id="2.60.120.200">
    <property type="match status" value="2"/>
</dbReference>
<evidence type="ECO:0000256" key="2">
    <source>
        <dbReference type="ARBA" id="ARBA00023157"/>
    </source>
</evidence>
<keyword evidence="4" id="KW-0812">Transmembrane</keyword>
<dbReference type="InterPro" id="IPR042837">
    <property type="entry name" value="PTX3"/>
</dbReference>
<keyword evidence="1" id="KW-0732">Signal</keyword>
<feature type="transmembrane region" description="Helical" evidence="4">
    <location>
        <begin position="25"/>
        <end position="43"/>
    </location>
</feature>
<evidence type="ECO:0000256" key="3">
    <source>
        <dbReference type="SAM" id="MobiDB-lite"/>
    </source>
</evidence>
<evidence type="ECO:0000256" key="4">
    <source>
        <dbReference type="SAM" id="Phobius"/>
    </source>
</evidence>
<dbReference type="InterPro" id="IPR006558">
    <property type="entry name" value="LamG-like"/>
</dbReference>
<feature type="region of interest" description="Disordered" evidence="3">
    <location>
        <begin position="1"/>
        <end position="20"/>
    </location>
</feature>
<evidence type="ECO:0000313" key="6">
    <source>
        <dbReference type="EMBL" id="SCL36865.1"/>
    </source>
</evidence>
<protein>
    <submittedName>
        <fullName evidence="6">Concanavalin A-like lectin/glucanases superfamily protein</fullName>
    </submittedName>
</protein>
<proteinExistence type="predicted"/>
<dbReference type="AlphaFoldDB" id="A0A1C6T603"/>
<reference evidence="7" key="1">
    <citation type="submission" date="2016-06" db="EMBL/GenBank/DDBJ databases">
        <authorList>
            <person name="Varghese N."/>
            <person name="Submissions Spin"/>
        </authorList>
    </citation>
    <scope>NUCLEOTIDE SEQUENCE [LARGE SCALE GENOMIC DNA]</scope>
    <source>
        <strain evidence="7">DSM 43817</strain>
    </source>
</reference>
<dbReference type="InterPro" id="IPR013783">
    <property type="entry name" value="Ig-like_fold"/>
</dbReference>
<feature type="domain" description="LamG-like jellyroll fold" evidence="5">
    <location>
        <begin position="1045"/>
        <end position="1195"/>
    </location>
</feature>
<dbReference type="EMBL" id="FMHW01000002">
    <property type="protein sequence ID" value="SCL36865.1"/>
    <property type="molecule type" value="Genomic_DNA"/>
</dbReference>
<dbReference type="Proteomes" id="UP000198959">
    <property type="component" value="Unassembled WGS sequence"/>
</dbReference>
<dbReference type="STRING" id="145854.GA0074692_4474"/>
<dbReference type="GO" id="GO:0005975">
    <property type="term" value="P:carbohydrate metabolic process"/>
    <property type="evidence" value="ECO:0007669"/>
    <property type="project" value="UniProtKB-ARBA"/>
</dbReference>
<gene>
    <name evidence="6" type="ORF">GA0074692_4474</name>
</gene>
<evidence type="ECO:0000313" key="7">
    <source>
        <dbReference type="Proteomes" id="UP000198959"/>
    </source>
</evidence>
<dbReference type="PANTHER" id="PTHR46943:SF1">
    <property type="entry name" value="PENTRAXIN-RELATED PROTEIN PTX3"/>
    <property type="match status" value="1"/>
</dbReference>
<keyword evidence="4" id="KW-1133">Transmembrane helix</keyword>
<organism evidence="6 7">
    <name type="scientific">Micromonospora pallida</name>
    <dbReference type="NCBI Taxonomy" id="145854"/>
    <lineage>
        <taxon>Bacteria</taxon>
        <taxon>Bacillati</taxon>
        <taxon>Actinomycetota</taxon>
        <taxon>Actinomycetes</taxon>
        <taxon>Micromonosporales</taxon>
        <taxon>Micromonosporaceae</taxon>
        <taxon>Micromonospora</taxon>
    </lineage>
</organism>
<accession>A0A1C6T603</accession>
<keyword evidence="4" id="KW-0472">Membrane</keyword>
<dbReference type="Pfam" id="PF13385">
    <property type="entry name" value="Laminin_G_3"/>
    <property type="match status" value="2"/>
</dbReference>
<feature type="domain" description="LamG-like jellyroll fold" evidence="5">
    <location>
        <begin position="811"/>
        <end position="950"/>
    </location>
</feature>
<dbReference type="SMART" id="SM00560">
    <property type="entry name" value="LamGL"/>
    <property type="match status" value="2"/>
</dbReference>
<dbReference type="GO" id="GO:0006955">
    <property type="term" value="P:immune response"/>
    <property type="evidence" value="ECO:0007669"/>
    <property type="project" value="InterPro"/>
</dbReference>
<dbReference type="Gene3D" id="2.60.40.10">
    <property type="entry name" value="Immunoglobulins"/>
    <property type="match status" value="1"/>
</dbReference>
<dbReference type="SUPFAM" id="SSF49899">
    <property type="entry name" value="Concanavalin A-like lectins/glucanases"/>
    <property type="match status" value="2"/>
</dbReference>
<keyword evidence="2" id="KW-1015">Disulfide bond</keyword>
<name>A0A1C6T603_9ACTN</name>
<dbReference type="PANTHER" id="PTHR46943">
    <property type="entry name" value="PENTRAXIN-RELATED PROTEIN PTX3"/>
    <property type="match status" value="1"/>
</dbReference>
<keyword evidence="6" id="KW-0430">Lectin</keyword>
<evidence type="ECO:0000259" key="5">
    <source>
        <dbReference type="SMART" id="SM00560"/>
    </source>
</evidence>
<evidence type="ECO:0000256" key="1">
    <source>
        <dbReference type="ARBA" id="ARBA00022729"/>
    </source>
</evidence>
<feature type="region of interest" description="Disordered" evidence="3">
    <location>
        <begin position="972"/>
        <end position="993"/>
    </location>
</feature>
<keyword evidence="7" id="KW-1185">Reference proteome</keyword>
<dbReference type="GO" id="GO:0030246">
    <property type="term" value="F:carbohydrate binding"/>
    <property type="evidence" value="ECO:0007669"/>
    <property type="project" value="UniProtKB-KW"/>
</dbReference>
<sequence>MRRMKSQKCTGEDQTVEGHTPRRGWLRRVGMMASLAGLFVAYATTATPEAPLKAPSATLPAVSKGTTRQTEGEAMAAAKATGQRVEVGAMRSEAKETYANPDGTFTQVTHQQPVRVVQQGKWVPVDPTLVSRSDGTVGPRAAAIGLSFSGGGAGPFATIERAGRRMSLTWPESLPAPRLGGDSATYTDVLPGVDLVVRASVTGFSQLLVVKDRQAAKNPQLRDLTFGFETRNLTLLDGGEGRLKAVDPATGGTVFEAPTPVMWDSGTPSGTARTLAGTDPGRGAHESARRAEIGLRLSDDKLQLTPDAAMLDHSATNYPVYIDPFVNGTSNTGWAMIDSGYPTEEYWKFDDKTDERIGLCPEDCGRNSQVKRLLYALPTPYQDDRISIISAQFKVTMVHTYDGSARNVSLYRMGAGISSSTNWSNQPAWTRKLDTIAPTGTKSSCTSTNQNVEFDAKAGVVDAAVNNWSTTTFGIRADSESSIYYVKRFCNNATLSVTYNRAPNKPPVSALSMNPGGACVSGASRPYVSSLPVLYATLTDPDTGDAEPLQAKFRVTWTENGTLQTKTWTSGQKNSGSIFSYNTGDATTGVPLLPQNVVTSWDVQASDGTSWGPWSSDGAFKCEFILDKERPAGPDVDSPEYLPLDATEFTPKCPEDDPNWYDGVGHYGTFTFDSAAPDVNKYEFGFDTTPSAANTLTPATDGGPVSVTWLPEAEGSHTIQVRAVDRAGKTSDTTSCTFQVAAGVPPVGEWGLADEPGSTAAADARGVNNAQGSGVAFGQPGPGGPADRSAQFDGVGSYLATTTTGVVDTSKGFGISVWAKLGDNSRDGVLVSQDGSGEPGFVLGFDAATGKWVFEVPAMDVNSLGGWRAVGPTAQVGEWVHLVAVYDDVKKQLALHANAATQPATAARRSVWKARGPVQLGRRLAKSGHTGYFSGNVADVAVFNRIVTPPEIAQLAAIKPTRLAYWALDTAADTDDTPDTPEATSPDHSGDAEKELTLRGGATLFTYDPDGFPPPTETALVGAGHLVLDGVDDYADTATGASTAGNYSVTARVKLASDCNRDMAVLSQAGVHTSAYTVRCRLDGAMPRWELVLPDGDEAGSPSQTLVFDDQRLATVEQGGADGQHLALTYNGFLNEVRLYVDGQLAVSAKAPHHATWPAGGGLQIGRSRHDDAWGDHFAGVVDEVRVYDGVLDEVTVRALANPTEQPDV</sequence>
<dbReference type="InterPro" id="IPR013320">
    <property type="entry name" value="ConA-like_dom_sf"/>
</dbReference>